<name>A0A5B8HCR3_GVCP</name>
<reference evidence="1" key="1">
    <citation type="journal article" date="2019" name="Viruses">
        <title>Genome Analysis of A Novel South African Cydia pomonella granulovirus (CpGV-SA) with Resistance-Breaking Potential.</title>
        <authorList>
            <person name="Motsoeneng B."/>
            <person name="Jukes M.D."/>
            <person name="Knox C.M."/>
            <person name="Hill M.P."/>
            <person name="Moore S.D."/>
        </authorList>
    </citation>
    <scope>NUCLEOTIDE SEQUENCE</scope>
    <source>
        <strain evidence="1">CpGV-SA</strain>
    </source>
</reference>
<proteinExistence type="predicted"/>
<organism evidence="1">
    <name type="scientific">Cydia pomonella granulosis virus</name>
    <name type="common">CpGV</name>
    <name type="synonym">Cydia pomonella granulovirus</name>
    <dbReference type="NCBI Taxonomy" id="28289"/>
    <lineage>
        <taxon>Viruses</taxon>
        <taxon>Viruses incertae sedis</taxon>
        <taxon>Naldaviricetes</taxon>
        <taxon>Lefavirales</taxon>
        <taxon>Baculoviridae</taxon>
        <taxon>Betabaculovirus</taxon>
        <taxon>Betabaculovirus cypomonellae</taxon>
    </lineage>
</organism>
<evidence type="ECO:0000313" key="1">
    <source>
        <dbReference type="EMBL" id="QDW81086.1"/>
    </source>
</evidence>
<accession>A0A5B8HCR3</accession>
<dbReference type="EMBL" id="MN075941">
    <property type="protein sequence ID" value="QDW81086.1"/>
    <property type="molecule type" value="Genomic_DNA"/>
</dbReference>
<gene>
    <name evidence="1" type="primary">orf25</name>
</gene>
<sequence length="28" mass="3321">MSPECLIFNSKHNTSYFSLQFHELANFD</sequence>
<protein>
    <submittedName>
        <fullName evidence="1">ORF25</fullName>
    </submittedName>
</protein>
<organismHost>
    <name type="scientific">Cydia pomonella</name>
    <name type="common">Codling moth</name>
    <dbReference type="NCBI Taxonomy" id="82600"/>
</organismHost>